<dbReference type="InterPro" id="IPR019629">
    <property type="entry name" value="Uncharacterised_HI1736/YgjV"/>
</dbReference>
<protein>
    <submittedName>
        <fullName evidence="2">YgjV family protein</fullName>
    </submittedName>
</protein>
<accession>A0ABS7YNM3</accession>
<keyword evidence="1" id="KW-1133">Transmembrane helix</keyword>
<comment type="caution">
    <text evidence="2">The sequence shown here is derived from an EMBL/GenBank/DDBJ whole genome shotgun (WGS) entry which is preliminary data.</text>
</comment>
<keyword evidence="3" id="KW-1185">Reference proteome</keyword>
<sequence length="172" mass="18731">MTLYEFAQALGFVSFALGISTFYQKNDRRLKIVMLIFNLNHLVHYLLLGSMVSALSIGLSALRTASAIYTSSKWVAALFVIGGIAFGVSIADDWWDLWPVVGTTIGTLAIFTLQGIPMRIAFMLGGMCWLINNILVGSIGGTLLETTLLSVNCLTIGRILRDKKRALASQAL</sequence>
<feature type="transmembrane region" description="Helical" evidence="1">
    <location>
        <begin position="97"/>
        <end position="113"/>
    </location>
</feature>
<proteinExistence type="predicted"/>
<evidence type="ECO:0000256" key="1">
    <source>
        <dbReference type="SAM" id="Phobius"/>
    </source>
</evidence>
<keyword evidence="1" id="KW-0472">Membrane</keyword>
<evidence type="ECO:0000313" key="2">
    <source>
        <dbReference type="EMBL" id="MCA2016662.1"/>
    </source>
</evidence>
<dbReference type="InterPro" id="IPR026267">
    <property type="entry name" value="YgjV"/>
</dbReference>
<dbReference type="EMBL" id="JAIWIU010000067">
    <property type="protein sequence ID" value="MCA2016662.1"/>
    <property type="molecule type" value="Genomic_DNA"/>
</dbReference>
<organism evidence="2 3">
    <name type="scientific">Vibrio tritonius</name>
    <dbReference type="NCBI Taxonomy" id="1435069"/>
    <lineage>
        <taxon>Bacteria</taxon>
        <taxon>Pseudomonadati</taxon>
        <taxon>Pseudomonadota</taxon>
        <taxon>Gammaproteobacteria</taxon>
        <taxon>Vibrionales</taxon>
        <taxon>Vibrionaceae</taxon>
        <taxon>Vibrio</taxon>
    </lineage>
</organism>
<evidence type="ECO:0000313" key="3">
    <source>
        <dbReference type="Proteomes" id="UP001199044"/>
    </source>
</evidence>
<name>A0ABS7YNM3_9VIBR</name>
<gene>
    <name evidence="2" type="ORF">LDJ79_11115</name>
</gene>
<keyword evidence="1" id="KW-0812">Transmembrane</keyword>
<dbReference type="Proteomes" id="UP001199044">
    <property type="component" value="Unassembled WGS sequence"/>
</dbReference>
<dbReference type="PIRSF" id="PIRSF011443">
    <property type="entry name" value="YgjV"/>
    <property type="match status" value="1"/>
</dbReference>
<reference evidence="3" key="1">
    <citation type="submission" date="2023-07" db="EMBL/GenBank/DDBJ databases">
        <title>Molecular identification of indigenous halophilic bacteria isolated from red sea cost, biodegradation of synthetic dyes and assessment of degraded metabolite toxicity.</title>
        <authorList>
            <person name="Chaieb K."/>
            <person name="Altayb H.N."/>
        </authorList>
    </citation>
    <scope>NUCLEOTIDE SEQUENCE [LARGE SCALE GENOMIC DNA]</scope>
    <source>
        <strain evidence="3">K20</strain>
    </source>
</reference>
<feature type="transmembrane region" description="Helical" evidence="1">
    <location>
        <begin position="74"/>
        <end position="91"/>
    </location>
</feature>
<dbReference type="Pfam" id="PF10688">
    <property type="entry name" value="Imp-YgjV"/>
    <property type="match status" value="1"/>
</dbReference>
<feature type="transmembrane region" description="Helical" evidence="1">
    <location>
        <begin position="42"/>
        <end position="62"/>
    </location>
</feature>